<dbReference type="Pfam" id="PF16326">
    <property type="entry name" value="ABC_tran_CTD"/>
    <property type="match status" value="1"/>
</dbReference>
<evidence type="ECO:0000256" key="1">
    <source>
        <dbReference type="ARBA" id="ARBA00022737"/>
    </source>
</evidence>
<keyword evidence="2" id="KW-0547">Nucleotide-binding</keyword>
<dbReference type="InterPro" id="IPR027417">
    <property type="entry name" value="P-loop_NTPase"/>
</dbReference>
<dbReference type="Proteomes" id="UP000051036">
    <property type="component" value="Unassembled WGS sequence"/>
</dbReference>
<dbReference type="InterPro" id="IPR051309">
    <property type="entry name" value="ABCF_ATPase"/>
</dbReference>
<dbReference type="EMBL" id="AZFM01000003">
    <property type="protein sequence ID" value="KRL91234.1"/>
    <property type="molecule type" value="Genomic_DNA"/>
</dbReference>
<evidence type="ECO:0000259" key="5">
    <source>
        <dbReference type="PROSITE" id="PS50893"/>
    </source>
</evidence>
<dbReference type="GO" id="GO:0003677">
    <property type="term" value="F:DNA binding"/>
    <property type="evidence" value="ECO:0007669"/>
    <property type="project" value="InterPro"/>
</dbReference>
<dbReference type="InterPro" id="IPR032524">
    <property type="entry name" value="ABC_tran_C"/>
</dbReference>
<dbReference type="Gene3D" id="1.10.287.380">
    <property type="entry name" value="Valyl-tRNA synthetase, C-terminal domain"/>
    <property type="match status" value="1"/>
</dbReference>
<dbReference type="FunFam" id="3.40.50.300:FF:000011">
    <property type="entry name" value="Putative ABC transporter ATP-binding component"/>
    <property type="match status" value="1"/>
</dbReference>
<feature type="domain" description="ABC transporter" evidence="5">
    <location>
        <begin position="10"/>
        <end position="263"/>
    </location>
</feature>
<dbReference type="SUPFAM" id="SSF52540">
    <property type="entry name" value="P-loop containing nucleoside triphosphate hydrolases"/>
    <property type="match status" value="2"/>
</dbReference>
<dbReference type="PANTHER" id="PTHR42855:SF2">
    <property type="entry name" value="DRUG RESISTANCE ABC TRANSPORTER,ATP-BINDING PROTEIN"/>
    <property type="match status" value="1"/>
</dbReference>
<dbReference type="InterPro" id="IPR003439">
    <property type="entry name" value="ABC_transporter-like_ATP-bd"/>
</dbReference>
<proteinExistence type="predicted"/>
<sequence>MLGEEIMIIAQGHDLEQQFGANTLFKNVNFSIDSNARIGLVGPNGVGKTTLLKIMTGQQEPTHGEFTTNKGIQVGYIAQENALDEDKTIWDEMEEVFTPLINKGKKLEEMQMQIADHPEDQELLKKYDQMQFDFEQEGGYTYQSDIKSILNGFKFPENTWQKMIGSLSGGEKTRLAFVKLLLKKPPLLLLDEPTNYLDLDTLDWLEGFLKNYSGAILVVSHDQYFLDHLATQIFELQFGKLTAFTGNYSQYVAERELRDETQQAAYEKQQEEIKKDQEFIQKNMVRASTTKRAQSRQKKLDKIERITPPKSKSKVKIHFTSERPSGKEVLIFNDLSVGYPDKTMISNISFQINKGDRVAVIGPNGIGKSTLLKTIMKQLTPKKGSIKYGASLDIGYYDQELQGLDPSKTVIDTVWDRHKTMPERDVRSILASFLFTAKDIDKTVGQLSGGQKARLTLTVLSLEHDNFLLMDEPTNHLDIDAKEVLEQALQDYDGTLLFVSHDRYFINKLANKIVVFENGHAKVYDGNYSYYLDEKAKQEAAASTNLNDNEADITVKQVSEQKLSYQEQKQRDSQKRKLQRAVDNAEKQIDELEKQASEIQDEMANPEIASSFDKLGPLQEKLTKVQNKIDQANEEWENVMLELEEFE</sequence>
<evidence type="ECO:0000256" key="4">
    <source>
        <dbReference type="SAM" id="Coils"/>
    </source>
</evidence>
<evidence type="ECO:0000313" key="7">
    <source>
        <dbReference type="Proteomes" id="UP000051036"/>
    </source>
</evidence>
<keyword evidence="7" id="KW-1185">Reference proteome</keyword>
<organism evidence="6 7">
    <name type="scientific">Lactobacillus kalixensis DSM 16043</name>
    <dbReference type="NCBI Taxonomy" id="1423763"/>
    <lineage>
        <taxon>Bacteria</taxon>
        <taxon>Bacillati</taxon>
        <taxon>Bacillota</taxon>
        <taxon>Bacilli</taxon>
        <taxon>Lactobacillales</taxon>
        <taxon>Lactobacillaceae</taxon>
        <taxon>Lactobacillus</taxon>
    </lineage>
</organism>
<dbReference type="PROSITE" id="PS50893">
    <property type="entry name" value="ABC_TRANSPORTER_2"/>
    <property type="match status" value="2"/>
</dbReference>
<dbReference type="CDD" id="cd03221">
    <property type="entry name" value="ABCF_EF-3"/>
    <property type="match status" value="2"/>
</dbReference>
<accession>A0A0R1UKD0</accession>
<dbReference type="Pfam" id="PF00005">
    <property type="entry name" value="ABC_tran"/>
    <property type="match status" value="2"/>
</dbReference>
<dbReference type="AlphaFoldDB" id="A0A0R1UKD0"/>
<dbReference type="InterPro" id="IPR003593">
    <property type="entry name" value="AAA+_ATPase"/>
</dbReference>
<dbReference type="FunFam" id="3.40.50.300:FF:000309">
    <property type="entry name" value="ABC transporter ATP-binding protein"/>
    <property type="match status" value="1"/>
</dbReference>
<name>A0A0R1UKD0_9LACO</name>
<dbReference type="GO" id="GO:0005524">
    <property type="term" value="F:ATP binding"/>
    <property type="evidence" value="ECO:0007669"/>
    <property type="project" value="UniProtKB-KW"/>
</dbReference>
<protein>
    <submittedName>
        <fullName evidence="6">ABC transporter, ATP-binding protein</fullName>
    </submittedName>
</protein>
<evidence type="ECO:0000256" key="3">
    <source>
        <dbReference type="ARBA" id="ARBA00022840"/>
    </source>
</evidence>
<dbReference type="InterPro" id="IPR017871">
    <property type="entry name" value="ABC_transporter-like_CS"/>
</dbReference>
<dbReference type="Pfam" id="PF12848">
    <property type="entry name" value="ABC_tran_Xtn"/>
    <property type="match status" value="1"/>
</dbReference>
<keyword evidence="3 6" id="KW-0067">ATP-binding</keyword>
<keyword evidence="4" id="KW-0175">Coiled coil</keyword>
<gene>
    <name evidence="6" type="ORF">FC46_GL001066</name>
</gene>
<dbReference type="Gene3D" id="3.40.50.300">
    <property type="entry name" value="P-loop containing nucleotide triphosphate hydrolases"/>
    <property type="match status" value="2"/>
</dbReference>
<dbReference type="GO" id="GO:0016887">
    <property type="term" value="F:ATP hydrolysis activity"/>
    <property type="evidence" value="ECO:0007669"/>
    <property type="project" value="InterPro"/>
</dbReference>
<reference evidence="6 7" key="1">
    <citation type="journal article" date="2015" name="Genome Announc.">
        <title>Expanding the biotechnology potential of lactobacilli through comparative genomics of 213 strains and associated genera.</title>
        <authorList>
            <person name="Sun Z."/>
            <person name="Harris H.M."/>
            <person name="McCann A."/>
            <person name="Guo C."/>
            <person name="Argimon S."/>
            <person name="Zhang W."/>
            <person name="Yang X."/>
            <person name="Jeffery I.B."/>
            <person name="Cooney J.C."/>
            <person name="Kagawa T.F."/>
            <person name="Liu W."/>
            <person name="Song Y."/>
            <person name="Salvetti E."/>
            <person name="Wrobel A."/>
            <person name="Rasinkangas P."/>
            <person name="Parkhill J."/>
            <person name="Rea M.C."/>
            <person name="O'Sullivan O."/>
            <person name="Ritari J."/>
            <person name="Douillard F.P."/>
            <person name="Paul Ross R."/>
            <person name="Yang R."/>
            <person name="Briner A.E."/>
            <person name="Felis G.E."/>
            <person name="de Vos W.M."/>
            <person name="Barrangou R."/>
            <person name="Klaenhammer T.R."/>
            <person name="Caufield P.W."/>
            <person name="Cui Y."/>
            <person name="Zhang H."/>
            <person name="O'Toole P.W."/>
        </authorList>
    </citation>
    <scope>NUCLEOTIDE SEQUENCE [LARGE SCALE GENOMIC DNA]</scope>
    <source>
        <strain evidence="6 7">DSM 16043</strain>
    </source>
</reference>
<feature type="domain" description="ABC transporter" evidence="5">
    <location>
        <begin position="330"/>
        <end position="543"/>
    </location>
</feature>
<feature type="coiled-coil region" evidence="4">
    <location>
        <begin position="568"/>
        <end position="642"/>
    </location>
</feature>
<dbReference type="InterPro" id="IPR032781">
    <property type="entry name" value="ABC_tran_Xtn"/>
</dbReference>
<dbReference type="PATRIC" id="fig|1423763.3.peg.1082"/>
<dbReference type="PROSITE" id="PS00211">
    <property type="entry name" value="ABC_TRANSPORTER_1"/>
    <property type="match status" value="1"/>
</dbReference>
<dbReference type="PANTHER" id="PTHR42855">
    <property type="entry name" value="ABC TRANSPORTER ATP-BINDING SUBUNIT"/>
    <property type="match status" value="1"/>
</dbReference>
<dbReference type="SMART" id="SM00382">
    <property type="entry name" value="AAA"/>
    <property type="match status" value="2"/>
</dbReference>
<evidence type="ECO:0000313" key="6">
    <source>
        <dbReference type="EMBL" id="KRL91234.1"/>
    </source>
</evidence>
<keyword evidence="1" id="KW-0677">Repeat</keyword>
<dbReference type="InterPro" id="IPR037118">
    <property type="entry name" value="Val-tRNA_synth_C_sf"/>
</dbReference>
<dbReference type="STRING" id="1423763.FC46_GL001066"/>
<comment type="caution">
    <text evidence="6">The sequence shown here is derived from an EMBL/GenBank/DDBJ whole genome shotgun (WGS) entry which is preliminary data.</text>
</comment>
<evidence type="ECO:0000256" key="2">
    <source>
        <dbReference type="ARBA" id="ARBA00022741"/>
    </source>
</evidence>